<keyword evidence="7" id="KW-0862">Zinc</keyword>
<evidence type="ECO:0000256" key="6">
    <source>
        <dbReference type="ARBA" id="ARBA00022801"/>
    </source>
</evidence>
<evidence type="ECO:0000256" key="7">
    <source>
        <dbReference type="ARBA" id="ARBA00022833"/>
    </source>
</evidence>
<dbReference type="PANTHER" id="PTHR32120:SF10">
    <property type="entry name" value="SMALL RIBOSOMAL SUBUNIT BIOGENESIS GTPASE RSGA"/>
    <property type="match status" value="1"/>
</dbReference>
<evidence type="ECO:0000259" key="11">
    <source>
        <dbReference type="PROSITE" id="PS51721"/>
    </source>
</evidence>
<dbReference type="Gene3D" id="3.40.50.300">
    <property type="entry name" value="P-loop containing nucleotide triphosphate hydrolases"/>
    <property type="match status" value="1"/>
</dbReference>
<keyword evidence="5" id="KW-0547">Nucleotide-binding</keyword>
<keyword evidence="9" id="KW-0342">GTP-binding</keyword>
<evidence type="ECO:0000256" key="4">
    <source>
        <dbReference type="ARBA" id="ARBA00022730"/>
    </source>
</evidence>
<dbReference type="SUPFAM" id="SSF52540">
    <property type="entry name" value="P-loop containing nucleoside triphosphate hydrolases"/>
    <property type="match status" value="1"/>
</dbReference>
<dbReference type="GO" id="GO:0005525">
    <property type="term" value="F:GTP binding"/>
    <property type="evidence" value="ECO:0007669"/>
    <property type="project" value="UniProtKB-KW"/>
</dbReference>
<evidence type="ECO:0000259" key="10">
    <source>
        <dbReference type="PROSITE" id="PS50936"/>
    </source>
</evidence>
<dbReference type="PANTHER" id="PTHR32120">
    <property type="entry name" value="SMALL RIBOSOMAL SUBUNIT BIOGENESIS GTPASE RSGA"/>
    <property type="match status" value="1"/>
</dbReference>
<keyword evidence="8" id="KW-0694">RNA-binding</keyword>
<dbReference type="PROSITE" id="PS51721">
    <property type="entry name" value="G_CP"/>
    <property type="match status" value="1"/>
</dbReference>
<dbReference type="Pfam" id="PF03193">
    <property type="entry name" value="RsgA_GTPase"/>
    <property type="match status" value="1"/>
</dbReference>
<dbReference type="Gene3D" id="1.10.40.50">
    <property type="entry name" value="Probable gtpase engc, domain 3"/>
    <property type="match status" value="1"/>
</dbReference>
<evidence type="ECO:0000256" key="1">
    <source>
        <dbReference type="ARBA" id="ARBA00022490"/>
    </source>
</evidence>
<keyword evidence="3" id="KW-0479">Metal-binding</keyword>
<sequence length="341" mass="37469">MSHERPDERLGWNSSLDAAWADLGDPRRPGRVSRLDRGWSTIVVHLDRPPVRARNIGADVAVGDWVIVSDDGERVDAVVPRFSAFTRRASFEGNRAVAHTIAANIDTVVLVHALTSPPNQRRLERELVLAFDSGATPVIVVTKADAVDDADATVATLEEVAVGVPVLRASGRTGEGVEQLRDLVPVGRTMALLGASGVGKSTLINALVGGELLRTSEVRENDQRGRHTTTACELVRLPGDDHGWLIDTPGVRAVSLWSSGHGIERAFRDVFDLSERCRFRDCKHEDEPGCAVHRAIELGRLDPRRLDAMKRLVAEEAALEAEQRAWEKAQDRRGVRKQRPR</sequence>
<evidence type="ECO:0000256" key="9">
    <source>
        <dbReference type="ARBA" id="ARBA00023134"/>
    </source>
</evidence>
<feature type="domain" description="EngC GTPase" evidence="10">
    <location>
        <begin position="103"/>
        <end position="252"/>
    </location>
</feature>
<dbReference type="InterPro" id="IPR010914">
    <property type="entry name" value="RsgA_GTPase_dom"/>
</dbReference>
<dbReference type="PROSITE" id="PS50936">
    <property type="entry name" value="ENGC_GTPASE"/>
    <property type="match status" value="1"/>
</dbReference>
<keyword evidence="4" id="KW-0699">rRNA-binding</keyword>
<dbReference type="EMBL" id="CAEZSR010000122">
    <property type="protein sequence ID" value="CAB4576196.1"/>
    <property type="molecule type" value="Genomic_DNA"/>
</dbReference>
<dbReference type="GO" id="GO:0019843">
    <property type="term" value="F:rRNA binding"/>
    <property type="evidence" value="ECO:0007669"/>
    <property type="project" value="UniProtKB-KW"/>
</dbReference>
<dbReference type="InterPro" id="IPR004881">
    <property type="entry name" value="Ribosome_biogen_GTPase_RsgA"/>
</dbReference>
<name>A0A6J6EK38_9ZZZZ</name>
<protein>
    <submittedName>
        <fullName evidence="12">Unannotated protein</fullName>
    </submittedName>
</protein>
<evidence type="ECO:0000256" key="2">
    <source>
        <dbReference type="ARBA" id="ARBA00022517"/>
    </source>
</evidence>
<proteinExistence type="inferred from homology"/>
<dbReference type="AlphaFoldDB" id="A0A6J6EK38"/>
<dbReference type="NCBIfam" id="TIGR00157">
    <property type="entry name" value="ribosome small subunit-dependent GTPase A"/>
    <property type="match status" value="1"/>
</dbReference>
<keyword evidence="1" id="KW-0963">Cytoplasm</keyword>
<evidence type="ECO:0000256" key="5">
    <source>
        <dbReference type="ARBA" id="ARBA00022741"/>
    </source>
</evidence>
<dbReference type="CDD" id="cd01854">
    <property type="entry name" value="YjeQ_EngC"/>
    <property type="match status" value="1"/>
</dbReference>
<evidence type="ECO:0000256" key="8">
    <source>
        <dbReference type="ARBA" id="ARBA00022884"/>
    </source>
</evidence>
<feature type="domain" description="CP-type G" evidence="11">
    <location>
        <begin position="94"/>
        <end position="254"/>
    </location>
</feature>
<keyword evidence="2" id="KW-0690">Ribosome biogenesis</keyword>
<dbReference type="InterPro" id="IPR027417">
    <property type="entry name" value="P-loop_NTPase"/>
</dbReference>
<gene>
    <name evidence="12" type="ORF">UFOPK1493_02726</name>
</gene>
<dbReference type="InterPro" id="IPR030378">
    <property type="entry name" value="G_CP_dom"/>
</dbReference>
<dbReference type="HAMAP" id="MF_01820">
    <property type="entry name" value="GTPase_RsgA"/>
    <property type="match status" value="1"/>
</dbReference>
<organism evidence="12">
    <name type="scientific">freshwater metagenome</name>
    <dbReference type="NCBI Taxonomy" id="449393"/>
    <lineage>
        <taxon>unclassified sequences</taxon>
        <taxon>metagenomes</taxon>
        <taxon>ecological metagenomes</taxon>
    </lineage>
</organism>
<dbReference type="GO" id="GO:0003924">
    <property type="term" value="F:GTPase activity"/>
    <property type="evidence" value="ECO:0007669"/>
    <property type="project" value="InterPro"/>
</dbReference>
<evidence type="ECO:0000313" key="12">
    <source>
        <dbReference type="EMBL" id="CAB4576196.1"/>
    </source>
</evidence>
<accession>A0A6J6EK38</accession>
<dbReference type="GO" id="GO:0046872">
    <property type="term" value="F:metal ion binding"/>
    <property type="evidence" value="ECO:0007669"/>
    <property type="project" value="UniProtKB-KW"/>
</dbReference>
<keyword evidence="6" id="KW-0378">Hydrolase</keyword>
<evidence type="ECO:0000256" key="3">
    <source>
        <dbReference type="ARBA" id="ARBA00022723"/>
    </source>
</evidence>
<dbReference type="GO" id="GO:0042254">
    <property type="term" value="P:ribosome biogenesis"/>
    <property type="evidence" value="ECO:0007669"/>
    <property type="project" value="UniProtKB-KW"/>
</dbReference>
<reference evidence="12" key="1">
    <citation type="submission" date="2020-05" db="EMBL/GenBank/DDBJ databases">
        <authorList>
            <person name="Chiriac C."/>
            <person name="Salcher M."/>
            <person name="Ghai R."/>
            <person name="Kavagutti S V."/>
        </authorList>
    </citation>
    <scope>NUCLEOTIDE SEQUENCE</scope>
</reference>